<accession>A0ABZ1YLZ6</accession>
<protein>
    <submittedName>
        <fullName evidence="1">Uncharacterized protein</fullName>
    </submittedName>
</protein>
<organism evidence="1 2">
    <name type="scientific">Nocardia vinacea</name>
    <dbReference type="NCBI Taxonomy" id="96468"/>
    <lineage>
        <taxon>Bacteria</taxon>
        <taxon>Bacillati</taxon>
        <taxon>Actinomycetota</taxon>
        <taxon>Actinomycetes</taxon>
        <taxon>Mycobacteriales</taxon>
        <taxon>Nocardiaceae</taxon>
        <taxon>Nocardia</taxon>
    </lineage>
</organism>
<gene>
    <name evidence="1" type="ORF">OG563_29300</name>
</gene>
<keyword evidence="2" id="KW-1185">Reference proteome</keyword>
<evidence type="ECO:0000313" key="1">
    <source>
        <dbReference type="EMBL" id="WUV43315.1"/>
    </source>
</evidence>
<proteinExistence type="predicted"/>
<evidence type="ECO:0000313" key="2">
    <source>
        <dbReference type="Proteomes" id="UP001432062"/>
    </source>
</evidence>
<dbReference type="RefSeq" id="WP_329405818.1">
    <property type="nucleotide sequence ID" value="NZ_CP109441.1"/>
</dbReference>
<reference evidence="1" key="1">
    <citation type="submission" date="2022-10" db="EMBL/GenBank/DDBJ databases">
        <title>The complete genomes of actinobacterial strains from the NBC collection.</title>
        <authorList>
            <person name="Joergensen T.S."/>
            <person name="Alvarez Arevalo M."/>
            <person name="Sterndorff E.B."/>
            <person name="Faurdal D."/>
            <person name="Vuksanovic O."/>
            <person name="Mourched A.-S."/>
            <person name="Charusanti P."/>
            <person name="Shaw S."/>
            <person name="Blin K."/>
            <person name="Weber T."/>
        </authorList>
    </citation>
    <scope>NUCLEOTIDE SEQUENCE</scope>
    <source>
        <strain evidence="1">NBC_01482</strain>
    </source>
</reference>
<dbReference type="Proteomes" id="UP001432062">
    <property type="component" value="Chromosome"/>
</dbReference>
<dbReference type="EMBL" id="CP109441">
    <property type="protein sequence ID" value="WUV43315.1"/>
    <property type="molecule type" value="Genomic_DNA"/>
</dbReference>
<sequence length="219" mass="23312">MPTTDTSANVSITVEIPSGYMALPLDTIDDSIAQAESLFASLGPGTVSSSAPAVLRTLRVLLTRLAQLNTMYCGLGRHVSADGQEISSTLTITATEYGDQRNPRLTLGDVLTARRDAGERFNNAEFVEVAGQLMLLLDRVRTVPTPDLPVYDTSEAEQSIYQIEAVVSAPDGSAIAVIELSTPFVEYGEEYLLPVAAMAASIEFAVTPRQSTGPSSLDL</sequence>
<name>A0ABZ1YLZ6_9NOCA</name>